<organism evidence="6 7">
    <name type="scientific">Schaalia turicensis</name>
    <dbReference type="NCBI Taxonomy" id="131111"/>
    <lineage>
        <taxon>Bacteria</taxon>
        <taxon>Bacillati</taxon>
        <taxon>Actinomycetota</taxon>
        <taxon>Actinomycetes</taxon>
        <taxon>Actinomycetales</taxon>
        <taxon>Actinomycetaceae</taxon>
        <taxon>Schaalia</taxon>
    </lineage>
</organism>
<dbReference type="GO" id="GO:0030026">
    <property type="term" value="P:intracellular manganese ion homeostasis"/>
    <property type="evidence" value="ECO:0007669"/>
    <property type="project" value="InterPro"/>
</dbReference>
<dbReference type="AlphaFoldDB" id="A0A2I1I6Z4"/>
<dbReference type="Proteomes" id="UP000234545">
    <property type="component" value="Unassembled WGS sequence"/>
</dbReference>
<comment type="subcellular location">
    <subcellularLocation>
        <location evidence="1">Endomembrane system</location>
        <topology evidence="1">Multi-pass membrane protein</topology>
    </subcellularLocation>
</comment>
<evidence type="ECO:0000256" key="5">
    <source>
        <dbReference type="SAM" id="Phobius"/>
    </source>
</evidence>
<evidence type="ECO:0000256" key="3">
    <source>
        <dbReference type="ARBA" id="ARBA00022989"/>
    </source>
</evidence>
<evidence type="ECO:0000256" key="2">
    <source>
        <dbReference type="ARBA" id="ARBA00022692"/>
    </source>
</evidence>
<name>A0A2I1I6Z4_9ACTO</name>
<dbReference type="EMBL" id="PKKJ01000001">
    <property type="protein sequence ID" value="PKY66884.1"/>
    <property type="molecule type" value="Genomic_DNA"/>
</dbReference>
<keyword evidence="3 5" id="KW-1133">Transmembrane helix</keyword>
<comment type="caution">
    <text evidence="6">The sequence shown here is derived from an EMBL/GenBank/DDBJ whole genome shotgun (WGS) entry which is preliminary data.</text>
</comment>
<accession>A0A2I1I6Z4</accession>
<dbReference type="GO" id="GO:0005384">
    <property type="term" value="F:manganese ion transmembrane transporter activity"/>
    <property type="evidence" value="ECO:0007669"/>
    <property type="project" value="InterPro"/>
</dbReference>
<feature type="transmembrane region" description="Helical" evidence="5">
    <location>
        <begin position="198"/>
        <end position="219"/>
    </location>
</feature>
<proteinExistence type="predicted"/>
<dbReference type="PANTHER" id="PTHR31851">
    <property type="entry name" value="FE(2+)/MN(2+) TRANSPORTER PCL1"/>
    <property type="match status" value="1"/>
</dbReference>
<feature type="transmembrane region" description="Helical" evidence="5">
    <location>
        <begin position="69"/>
        <end position="91"/>
    </location>
</feature>
<dbReference type="RefSeq" id="WP_101627389.1">
    <property type="nucleotide sequence ID" value="NZ_JBQOSN010000001.1"/>
</dbReference>
<evidence type="ECO:0000256" key="1">
    <source>
        <dbReference type="ARBA" id="ARBA00004127"/>
    </source>
</evidence>
<dbReference type="GO" id="GO:0012505">
    <property type="term" value="C:endomembrane system"/>
    <property type="evidence" value="ECO:0007669"/>
    <property type="project" value="UniProtKB-SubCell"/>
</dbReference>
<evidence type="ECO:0000313" key="6">
    <source>
        <dbReference type="EMBL" id="PKY66884.1"/>
    </source>
</evidence>
<feature type="transmembrane region" description="Helical" evidence="5">
    <location>
        <begin position="231"/>
        <end position="252"/>
    </location>
</feature>
<gene>
    <name evidence="6" type="ORF">CYJ25_01190</name>
</gene>
<keyword evidence="4 5" id="KW-0472">Membrane</keyword>
<dbReference type="OrthoDB" id="188924at2"/>
<evidence type="ECO:0000256" key="4">
    <source>
        <dbReference type="ARBA" id="ARBA00023136"/>
    </source>
</evidence>
<dbReference type="CDD" id="cd02432">
    <property type="entry name" value="Nodulin-21_like_1"/>
    <property type="match status" value="1"/>
</dbReference>
<dbReference type="InterPro" id="IPR008217">
    <property type="entry name" value="Ccc1_fam"/>
</dbReference>
<sequence>MTTLIPFTFSDSVKGSPVASIAPVAQKKESLAARLNWLRAGVLGANDGIVSISGLLVGVAAVNPANTKAIAIAGVAGIVSAALSMSVGEYVSVSTQRDTERQIVADQKAALAADPAGQEKRLASLWEERGLPKDTATLVARTLSESDALDAHLSLEHNIDHDDLTNPWVAAGSSFLAFLCGSLLPLLTMLLFPPSMRIPATFIAVLVALGLTGWISAILGRAPRLPAIARLLIGGSVAMALTFVVGHIFGVAV</sequence>
<feature type="transmembrane region" description="Helical" evidence="5">
    <location>
        <begin position="168"/>
        <end position="192"/>
    </location>
</feature>
<keyword evidence="2 5" id="KW-0812">Transmembrane</keyword>
<dbReference type="Pfam" id="PF01988">
    <property type="entry name" value="VIT1"/>
    <property type="match status" value="1"/>
</dbReference>
<reference evidence="6 7" key="1">
    <citation type="submission" date="2017-12" db="EMBL/GenBank/DDBJ databases">
        <title>Phylogenetic diversity of female urinary microbiome.</title>
        <authorList>
            <person name="Thomas-White K."/>
            <person name="Wolfe A.J."/>
        </authorList>
    </citation>
    <scope>NUCLEOTIDE SEQUENCE [LARGE SCALE GENOMIC DNA]</scope>
    <source>
        <strain evidence="6 7">UMB0250</strain>
    </source>
</reference>
<feature type="transmembrane region" description="Helical" evidence="5">
    <location>
        <begin position="37"/>
        <end position="63"/>
    </location>
</feature>
<protein>
    <submittedName>
        <fullName evidence="6">VIT family protein</fullName>
    </submittedName>
</protein>
<evidence type="ECO:0000313" key="7">
    <source>
        <dbReference type="Proteomes" id="UP000234545"/>
    </source>
</evidence>